<dbReference type="EMBL" id="HG994367">
    <property type="protein sequence ID" value="CAF1709606.1"/>
    <property type="molecule type" value="Genomic_DNA"/>
</dbReference>
<gene>
    <name evidence="1" type="ORF">DARMORV10_C03P75220.1</name>
</gene>
<reference evidence="1" key="1">
    <citation type="submission" date="2021-01" db="EMBL/GenBank/DDBJ databases">
        <authorList>
            <consortium name="Genoscope - CEA"/>
            <person name="William W."/>
        </authorList>
    </citation>
    <scope>NUCLEOTIDE SEQUENCE</scope>
</reference>
<organism evidence="1">
    <name type="scientific">Brassica napus</name>
    <name type="common">Rape</name>
    <dbReference type="NCBI Taxonomy" id="3708"/>
    <lineage>
        <taxon>Eukaryota</taxon>
        <taxon>Viridiplantae</taxon>
        <taxon>Streptophyta</taxon>
        <taxon>Embryophyta</taxon>
        <taxon>Tracheophyta</taxon>
        <taxon>Spermatophyta</taxon>
        <taxon>Magnoliopsida</taxon>
        <taxon>eudicotyledons</taxon>
        <taxon>Gunneridae</taxon>
        <taxon>Pentapetalae</taxon>
        <taxon>rosids</taxon>
        <taxon>malvids</taxon>
        <taxon>Brassicales</taxon>
        <taxon>Brassicaceae</taxon>
        <taxon>Brassiceae</taxon>
        <taxon>Brassica</taxon>
    </lineage>
</organism>
<dbReference type="Proteomes" id="UP001295469">
    <property type="component" value="Chromosome C03"/>
</dbReference>
<accession>A0A816IM93</accession>
<name>A0A816IM93_BRANA</name>
<sequence>MNQRFAATGRLFRCTDQTGSFFMIRRRGLQIRLLIRLRDGGNSSAIMSSRRIAISSLFGCLSTRRLMRFASRLKSNQRQRGYFRHKSYSLPKSFYATFDILYVSDNKKILNVAKQI</sequence>
<evidence type="ECO:0000313" key="1">
    <source>
        <dbReference type="EMBL" id="CAF1709606.1"/>
    </source>
</evidence>
<protein>
    <submittedName>
        <fullName evidence="1">(rape) hypothetical protein</fullName>
    </submittedName>
</protein>
<proteinExistence type="predicted"/>
<dbReference type="AlphaFoldDB" id="A0A816IM93"/>